<keyword evidence="3" id="KW-1185">Reference proteome</keyword>
<dbReference type="EMBL" id="KE524975">
    <property type="protein sequence ID" value="KFB39155.1"/>
    <property type="molecule type" value="Genomic_DNA"/>
</dbReference>
<dbReference type="AlphaFoldDB" id="A0A084VMG1"/>
<dbReference type="VEuPathDB" id="VectorBase:ASIC006490"/>
<dbReference type="EMBL" id="ATLV01014593">
    <property type="status" value="NOT_ANNOTATED_CDS"/>
    <property type="molecule type" value="Genomic_DNA"/>
</dbReference>
<evidence type="ECO:0000313" key="3">
    <source>
        <dbReference type="Proteomes" id="UP000030765"/>
    </source>
</evidence>
<evidence type="ECO:0000313" key="1">
    <source>
        <dbReference type="EMBL" id="KFB39155.1"/>
    </source>
</evidence>
<reference evidence="1 3" key="1">
    <citation type="journal article" date="2014" name="BMC Genomics">
        <title>Genome sequence of Anopheles sinensis provides insight into genetics basis of mosquito competence for malaria parasites.</title>
        <authorList>
            <person name="Zhou D."/>
            <person name="Zhang D."/>
            <person name="Ding G."/>
            <person name="Shi L."/>
            <person name="Hou Q."/>
            <person name="Ye Y."/>
            <person name="Xu Y."/>
            <person name="Zhou H."/>
            <person name="Xiong C."/>
            <person name="Li S."/>
            <person name="Yu J."/>
            <person name="Hong S."/>
            <person name="Yu X."/>
            <person name="Zou P."/>
            <person name="Chen C."/>
            <person name="Chang X."/>
            <person name="Wang W."/>
            <person name="Lv Y."/>
            <person name="Sun Y."/>
            <person name="Ma L."/>
            <person name="Shen B."/>
            <person name="Zhu C."/>
        </authorList>
    </citation>
    <scope>NUCLEOTIDE SEQUENCE [LARGE SCALE GENOMIC DNA]</scope>
</reference>
<sequence length="189" mass="21588">MPFPSPIVGPLPSDPKANRNTVRFFAVPSLQAGQGWICDFTKGSEFCASLSRRRSRLPQQTTAQIRGSTGFWAENHEIKPFPIEHRMRYRLINRPPGFAEWRKVIVDPTDSGLGMAGIRNEQQEAPFESAGAWIMGKNKTRQNGDGMENRFWEKFRTTKGKGRNMVQKWESQECGQNETDFTTQKNHLT</sequence>
<name>A0A084VMG1_ANOSI</name>
<dbReference type="Proteomes" id="UP000030765">
    <property type="component" value="Unassembled WGS sequence"/>
</dbReference>
<organism evidence="1">
    <name type="scientific">Anopheles sinensis</name>
    <name type="common">Mosquito</name>
    <dbReference type="NCBI Taxonomy" id="74873"/>
    <lineage>
        <taxon>Eukaryota</taxon>
        <taxon>Metazoa</taxon>
        <taxon>Ecdysozoa</taxon>
        <taxon>Arthropoda</taxon>
        <taxon>Hexapoda</taxon>
        <taxon>Insecta</taxon>
        <taxon>Pterygota</taxon>
        <taxon>Neoptera</taxon>
        <taxon>Endopterygota</taxon>
        <taxon>Diptera</taxon>
        <taxon>Nematocera</taxon>
        <taxon>Culicoidea</taxon>
        <taxon>Culicidae</taxon>
        <taxon>Anophelinae</taxon>
        <taxon>Anopheles</taxon>
    </lineage>
</organism>
<gene>
    <name evidence="1" type="ORF">ZHAS_00006490</name>
</gene>
<protein>
    <submittedName>
        <fullName evidence="1 2">Uncharacterized protein</fullName>
    </submittedName>
</protein>
<evidence type="ECO:0000313" key="2">
    <source>
        <dbReference type="EnsemblMetazoa" id="ASIC006490-PA"/>
    </source>
</evidence>
<proteinExistence type="predicted"/>
<dbReference type="EnsemblMetazoa" id="ASIC006490-RA">
    <property type="protein sequence ID" value="ASIC006490-PA"/>
    <property type="gene ID" value="ASIC006490"/>
</dbReference>
<accession>A0A084VMG1</accession>
<reference evidence="2" key="2">
    <citation type="submission" date="2020-05" db="UniProtKB">
        <authorList>
            <consortium name="EnsemblMetazoa"/>
        </authorList>
    </citation>
    <scope>IDENTIFICATION</scope>
</reference>